<dbReference type="Pfam" id="PF08299">
    <property type="entry name" value="Bac_DnaA_C"/>
    <property type="match status" value="1"/>
</dbReference>
<dbReference type="Gene3D" id="1.10.8.60">
    <property type="match status" value="1"/>
</dbReference>
<dbReference type="PROSITE" id="PS01008">
    <property type="entry name" value="DNAA"/>
    <property type="match status" value="1"/>
</dbReference>
<feature type="region of interest" description="Domain III, AAA+ region" evidence="8">
    <location>
        <begin position="102"/>
        <end position="318"/>
    </location>
</feature>
<evidence type="ECO:0000259" key="13">
    <source>
        <dbReference type="SMART" id="SM00382"/>
    </source>
</evidence>
<evidence type="ECO:0000256" key="1">
    <source>
        <dbReference type="ARBA" id="ARBA00006583"/>
    </source>
</evidence>
<keyword evidence="7 8" id="KW-0238">DNA-binding</keyword>
<keyword evidence="5 8" id="KW-0067">ATP-binding</keyword>
<organism evidence="15">
    <name type="scientific">candidate division WS2 bacterium ADurb.Bin280</name>
    <dbReference type="NCBI Taxonomy" id="1852829"/>
    <lineage>
        <taxon>Bacteria</taxon>
        <taxon>candidate division WS2</taxon>
    </lineage>
</organism>
<dbReference type="PANTHER" id="PTHR30050:SF2">
    <property type="entry name" value="CHROMOSOMAL REPLICATION INITIATOR PROTEIN DNAA"/>
    <property type="match status" value="1"/>
</dbReference>
<feature type="binding site" evidence="8">
    <location>
        <position position="148"/>
    </location>
    <ligand>
        <name>ATP</name>
        <dbReference type="ChEBI" id="CHEBI:30616"/>
    </ligand>
</feature>
<keyword evidence="6 8" id="KW-0446">Lipid-binding</keyword>
<evidence type="ECO:0000256" key="8">
    <source>
        <dbReference type="HAMAP-Rule" id="MF_00377"/>
    </source>
</evidence>
<comment type="function">
    <text evidence="8 10">Plays an essential role in the initiation and regulation of chromosomal replication. ATP-DnaA binds to the origin of replication (oriC) to initiate formation of the DNA replication initiation complex once per cell cycle. Binds the DnaA box (a 9 base pair repeat at the origin) and separates the double-stranded (ds)DNA. Forms a right-handed helical filament on oriC DNA; dsDNA binds to the exterior of the filament while single-stranded (ss)DNA is stabiized in the filament's interior. The ATP-DnaA-oriC complex binds and stabilizes one strand of the AT-rich DNA unwinding element (DUE), permitting loading of DNA polymerase. After initiation quickly degrades to an ADP-DnaA complex that is not apt for DNA replication. Binds acidic phospholipids.</text>
</comment>
<evidence type="ECO:0000256" key="2">
    <source>
        <dbReference type="ARBA" id="ARBA00022490"/>
    </source>
</evidence>
<evidence type="ECO:0000256" key="6">
    <source>
        <dbReference type="ARBA" id="ARBA00023121"/>
    </source>
</evidence>
<dbReference type="InterPro" id="IPR001957">
    <property type="entry name" value="Chromosome_initiator_DnaA"/>
</dbReference>
<evidence type="ECO:0000259" key="14">
    <source>
        <dbReference type="SMART" id="SM00760"/>
    </source>
</evidence>
<comment type="similarity">
    <text evidence="1 8 11">Belongs to the DnaA family.</text>
</comment>
<keyword evidence="3 8" id="KW-0235">DNA replication</keyword>
<dbReference type="InterPro" id="IPR018312">
    <property type="entry name" value="Chromosome_initiator_DnaA_CS"/>
</dbReference>
<dbReference type="PRINTS" id="PR00051">
    <property type="entry name" value="DNAA"/>
</dbReference>
<comment type="caution">
    <text evidence="8">Lacks conserved residue(s) required for the propagation of feature annotation.</text>
</comment>
<dbReference type="GO" id="GO:0008289">
    <property type="term" value="F:lipid binding"/>
    <property type="evidence" value="ECO:0007669"/>
    <property type="project" value="UniProtKB-KW"/>
</dbReference>
<keyword evidence="4 8" id="KW-0547">Nucleotide-binding</keyword>
<evidence type="ECO:0000256" key="9">
    <source>
        <dbReference type="NCBIfam" id="TIGR00362"/>
    </source>
</evidence>
<dbReference type="SUPFAM" id="SSF48295">
    <property type="entry name" value="TrpR-like"/>
    <property type="match status" value="1"/>
</dbReference>
<dbReference type="CDD" id="cd00009">
    <property type="entry name" value="AAA"/>
    <property type="match status" value="1"/>
</dbReference>
<dbReference type="GO" id="GO:0006270">
    <property type="term" value="P:DNA replication initiation"/>
    <property type="evidence" value="ECO:0007669"/>
    <property type="project" value="UniProtKB-UniRule"/>
</dbReference>
<feature type="binding site" evidence="8">
    <location>
        <position position="146"/>
    </location>
    <ligand>
        <name>ATP</name>
        <dbReference type="ChEBI" id="CHEBI:30616"/>
    </ligand>
</feature>
<dbReference type="GO" id="GO:0003688">
    <property type="term" value="F:DNA replication origin binding"/>
    <property type="evidence" value="ECO:0007669"/>
    <property type="project" value="UniProtKB-UniRule"/>
</dbReference>
<protein>
    <recommendedName>
        <fullName evidence="8 9">Chromosomal replication initiator protein DnaA</fullName>
    </recommendedName>
</protein>
<dbReference type="InterPro" id="IPR024633">
    <property type="entry name" value="DnaA_N_dom"/>
</dbReference>
<dbReference type="InterPro" id="IPR027417">
    <property type="entry name" value="P-loop_NTPase"/>
</dbReference>
<sequence>MEVSLPKMQFATWFKDTSLEINGDTASIIVANSFSKSWLQNHHAKDILEAIQKQEKSVSSLEFTVKKQDQTQRMTLELSPKKAPKSPAETPPVPAKAVIQPTLNASYTFDNFIVGNNSALAYAVAKEAATHPGKKHNPLFIYGGVGLGKTHLAQAVGHEILGKDSSKKIVYVSCETFTNDFIAAIAGKKMSQFKKNYRDADVLIVDDIQFLSAKEGSQEEFFHTYNTLHQNSRQIILTADKIPQAIPALEPRLQSRFGAGIVVDLQPPNLETRIAILQEKSKEKKVVFPDNVLEHLAKNISSNIRELEGALNRLATFCEFNCVSPSISIVNSALGDFISSNNRTVDSSKIISCVCKYYSIGKDDLLGRARKKELVLPRQIAIFLIREQTNKSLPEIGKIFGGKDHTTILHAQKKIESSVLIDSSLKSDIEQIRQNVLSIN</sequence>
<dbReference type="HAMAP" id="MF_00377">
    <property type="entry name" value="DnaA_bact"/>
    <property type="match status" value="1"/>
</dbReference>
<comment type="subunit">
    <text evidence="8">Oligomerizes as a right-handed, spiral filament on DNA at oriC.</text>
</comment>
<dbReference type="SUPFAM" id="SSF52540">
    <property type="entry name" value="P-loop containing nucleoside triphosphate hydrolases"/>
    <property type="match status" value="1"/>
</dbReference>
<dbReference type="InterPro" id="IPR020591">
    <property type="entry name" value="Chromosome_initiator_DnaA-like"/>
</dbReference>
<dbReference type="Gene3D" id="1.10.1750.10">
    <property type="match status" value="1"/>
</dbReference>
<comment type="caution">
    <text evidence="15">The sequence shown here is derived from an EMBL/GenBank/DDBJ whole genome shotgun (WGS) entry which is preliminary data.</text>
</comment>
<gene>
    <name evidence="8 15" type="primary">dnaA</name>
    <name evidence="15" type="ORF">BWY43_00169</name>
</gene>
<dbReference type="SMART" id="SM00760">
    <property type="entry name" value="Bac_DnaA_C"/>
    <property type="match status" value="1"/>
</dbReference>
<evidence type="ECO:0000256" key="5">
    <source>
        <dbReference type="ARBA" id="ARBA00022840"/>
    </source>
</evidence>
<dbReference type="Proteomes" id="UP000485367">
    <property type="component" value="Unassembled WGS sequence"/>
</dbReference>
<proteinExistence type="inferred from homology"/>
<dbReference type="InterPro" id="IPR038454">
    <property type="entry name" value="DnaA_N_sf"/>
</dbReference>
<dbReference type="GO" id="GO:0005524">
    <property type="term" value="F:ATP binding"/>
    <property type="evidence" value="ECO:0007669"/>
    <property type="project" value="UniProtKB-UniRule"/>
</dbReference>
<evidence type="ECO:0000256" key="10">
    <source>
        <dbReference type="RuleBase" id="RU000577"/>
    </source>
</evidence>
<dbReference type="FunFam" id="3.40.50.300:FF:000668">
    <property type="entry name" value="Chromosomal replication initiator protein DnaA"/>
    <property type="match status" value="1"/>
</dbReference>
<dbReference type="GO" id="GO:0006275">
    <property type="term" value="P:regulation of DNA replication"/>
    <property type="evidence" value="ECO:0007669"/>
    <property type="project" value="UniProtKB-UniRule"/>
</dbReference>
<dbReference type="Gene3D" id="3.30.300.180">
    <property type="match status" value="1"/>
</dbReference>
<evidence type="ECO:0000256" key="11">
    <source>
        <dbReference type="RuleBase" id="RU004227"/>
    </source>
</evidence>
<feature type="region of interest" description="Disordered" evidence="12">
    <location>
        <begin position="72"/>
        <end position="93"/>
    </location>
</feature>
<name>A0A1V5SF73_9BACT</name>
<dbReference type="InterPro" id="IPR013317">
    <property type="entry name" value="DnaA_dom"/>
</dbReference>
<dbReference type="EMBL" id="MWBO01000009">
    <property type="protein sequence ID" value="OQA53148.1"/>
    <property type="molecule type" value="Genomic_DNA"/>
</dbReference>
<dbReference type="GO" id="GO:0005886">
    <property type="term" value="C:plasma membrane"/>
    <property type="evidence" value="ECO:0007669"/>
    <property type="project" value="TreeGrafter"/>
</dbReference>
<feature type="region of interest" description="Domain I, interacts with DnaA modulators" evidence="8">
    <location>
        <begin position="1"/>
        <end position="71"/>
    </location>
</feature>
<evidence type="ECO:0000256" key="7">
    <source>
        <dbReference type="ARBA" id="ARBA00023125"/>
    </source>
</evidence>
<feature type="domain" description="AAA+ ATPase" evidence="13">
    <location>
        <begin position="135"/>
        <end position="263"/>
    </location>
</feature>
<feature type="binding site" evidence="8">
    <location>
        <position position="149"/>
    </location>
    <ligand>
        <name>ATP</name>
        <dbReference type="ChEBI" id="CHEBI:30616"/>
    </ligand>
</feature>
<dbReference type="GO" id="GO:0005737">
    <property type="term" value="C:cytoplasm"/>
    <property type="evidence" value="ECO:0007669"/>
    <property type="project" value="UniProtKB-SubCell"/>
</dbReference>
<feature type="binding site" evidence="8">
    <location>
        <position position="150"/>
    </location>
    <ligand>
        <name>ATP</name>
        <dbReference type="ChEBI" id="CHEBI:30616"/>
    </ligand>
</feature>
<dbReference type="PANTHER" id="PTHR30050">
    <property type="entry name" value="CHROMOSOMAL REPLICATION INITIATOR PROTEIN DNAA"/>
    <property type="match status" value="1"/>
</dbReference>
<reference evidence="15" key="1">
    <citation type="submission" date="2017-02" db="EMBL/GenBank/DDBJ databases">
        <title>Delving into the versatile metabolic prowess of the omnipresent phylum Bacteroidetes.</title>
        <authorList>
            <person name="Nobu M.K."/>
            <person name="Mei R."/>
            <person name="Narihiro T."/>
            <person name="Kuroda K."/>
            <person name="Liu W.-T."/>
        </authorList>
    </citation>
    <scope>NUCLEOTIDE SEQUENCE</scope>
    <source>
        <strain evidence="15">ADurb.Bin280</strain>
    </source>
</reference>
<accession>A0A1V5SF73</accession>
<dbReference type="AlphaFoldDB" id="A0A1V5SF73"/>
<dbReference type="Gene3D" id="3.40.50.300">
    <property type="entry name" value="P-loop containing nucleotide triphosphate hydrolases"/>
    <property type="match status" value="1"/>
</dbReference>
<evidence type="ECO:0000256" key="12">
    <source>
        <dbReference type="SAM" id="MobiDB-lite"/>
    </source>
</evidence>
<dbReference type="InterPro" id="IPR003593">
    <property type="entry name" value="AAA+_ATPase"/>
</dbReference>
<keyword evidence="2 8" id="KW-0963">Cytoplasm</keyword>
<feature type="domain" description="Chromosomal replication initiator DnaA C-terminal" evidence="14">
    <location>
        <begin position="346"/>
        <end position="415"/>
    </location>
</feature>
<dbReference type="Pfam" id="PF00308">
    <property type="entry name" value="Bac_DnaA"/>
    <property type="match status" value="1"/>
</dbReference>
<dbReference type="NCBIfam" id="TIGR00362">
    <property type="entry name" value="DnaA"/>
    <property type="match status" value="1"/>
</dbReference>
<comment type="domain">
    <text evidence="8">Domain I is involved in oligomerization and binding regulators, domain II is flexibile and of varying length in different bacteria, domain III forms the AAA+ region, while domain IV binds dsDNA.</text>
</comment>
<evidence type="ECO:0000313" key="15">
    <source>
        <dbReference type="EMBL" id="OQA53148.1"/>
    </source>
</evidence>
<comment type="subcellular location">
    <subcellularLocation>
        <location evidence="8">Cytoplasm</location>
    </subcellularLocation>
</comment>
<dbReference type="InterPro" id="IPR013159">
    <property type="entry name" value="DnaA_C"/>
</dbReference>
<dbReference type="Pfam" id="PF11638">
    <property type="entry name" value="DnaA_N"/>
    <property type="match status" value="1"/>
</dbReference>
<dbReference type="CDD" id="cd06571">
    <property type="entry name" value="Bac_DnaA_C"/>
    <property type="match status" value="1"/>
</dbReference>
<evidence type="ECO:0000256" key="4">
    <source>
        <dbReference type="ARBA" id="ARBA00022741"/>
    </source>
</evidence>
<feature type="region of interest" description="Domain IV, binds dsDNA" evidence="8">
    <location>
        <begin position="319"/>
        <end position="440"/>
    </location>
</feature>
<dbReference type="InterPro" id="IPR010921">
    <property type="entry name" value="Trp_repressor/repl_initiator"/>
</dbReference>
<dbReference type="SMART" id="SM00382">
    <property type="entry name" value="AAA"/>
    <property type="match status" value="1"/>
</dbReference>
<evidence type="ECO:0000256" key="3">
    <source>
        <dbReference type="ARBA" id="ARBA00022705"/>
    </source>
</evidence>